<gene>
    <name evidence="2" type="primary">epsE_33</name>
    <name evidence="2" type="ORF">GALL_181480</name>
</gene>
<dbReference type="InterPro" id="IPR029044">
    <property type="entry name" value="Nucleotide-diphossugar_trans"/>
</dbReference>
<dbReference type="Gene3D" id="3.90.550.10">
    <property type="entry name" value="Spore Coat Polysaccharide Biosynthesis Protein SpsA, Chain A"/>
    <property type="match status" value="1"/>
</dbReference>
<dbReference type="GO" id="GO:0016758">
    <property type="term" value="F:hexosyltransferase activity"/>
    <property type="evidence" value="ECO:0007669"/>
    <property type="project" value="UniProtKB-ARBA"/>
</dbReference>
<dbReference type="AlphaFoldDB" id="A0A1J5S6N6"/>
<keyword evidence="2" id="KW-0328">Glycosyltransferase</keyword>
<comment type="caution">
    <text evidence="2">The sequence shown here is derived from an EMBL/GenBank/DDBJ whole genome shotgun (WGS) entry which is preliminary data.</text>
</comment>
<feature type="domain" description="Glycosyltransferase 2-like" evidence="1">
    <location>
        <begin position="1"/>
        <end position="158"/>
    </location>
</feature>
<dbReference type="Pfam" id="PF00535">
    <property type="entry name" value="Glycos_transf_2"/>
    <property type="match status" value="1"/>
</dbReference>
<protein>
    <submittedName>
        <fullName evidence="2">Putative glycosyltransferase EpsE</fullName>
        <ecNumber evidence="2">2.4.-.-</ecNumber>
    </submittedName>
</protein>
<dbReference type="EC" id="2.4.-.-" evidence="2"/>
<organism evidence="2">
    <name type="scientific">mine drainage metagenome</name>
    <dbReference type="NCBI Taxonomy" id="410659"/>
    <lineage>
        <taxon>unclassified sequences</taxon>
        <taxon>metagenomes</taxon>
        <taxon>ecological metagenomes</taxon>
    </lineage>
</organism>
<dbReference type="PANTHER" id="PTHR22916:SF3">
    <property type="entry name" value="UDP-GLCNAC:BETAGAL BETA-1,3-N-ACETYLGLUCOSAMINYLTRANSFERASE-LIKE PROTEIN 1"/>
    <property type="match status" value="1"/>
</dbReference>
<dbReference type="InterPro" id="IPR001173">
    <property type="entry name" value="Glyco_trans_2-like"/>
</dbReference>
<accession>A0A1J5S6N6</accession>
<dbReference type="SUPFAM" id="SSF53448">
    <property type="entry name" value="Nucleotide-diphospho-sugar transferases"/>
    <property type="match status" value="1"/>
</dbReference>
<keyword evidence="2" id="KW-0808">Transferase</keyword>
<evidence type="ECO:0000259" key="1">
    <source>
        <dbReference type="Pfam" id="PF00535"/>
    </source>
</evidence>
<sequence length="281" mass="32306">MPVYNAGKYLRLAVLSIVRQTFTDWELLIVDDGSTDNALQGIADIDDARIRILRDGKNKGLAARLNECIDLARGKYFARMDQDDVSYPERFEQQIEALQKDSALDLVAVRAITIDENSKVTGVFPSAPAHDEICARPWRGFHFPHPTWMGKIEWFRKYRYAEPGPYFCEDQELLLRSHGRSRFATVDEILFAYRVRGKMNWPKLAKTRWAVLKVQMRHFSRLSQWHFASLALAAYIVKMAGDLSKRLRAKNIQYESANVDDAVGSRWHEICDGIAKELKAP</sequence>
<proteinExistence type="predicted"/>
<evidence type="ECO:0000313" key="2">
    <source>
        <dbReference type="EMBL" id="OIQ99751.1"/>
    </source>
</evidence>
<reference evidence="2" key="1">
    <citation type="submission" date="2016-10" db="EMBL/GenBank/DDBJ databases">
        <title>Sequence of Gallionella enrichment culture.</title>
        <authorList>
            <person name="Poehlein A."/>
            <person name="Muehling M."/>
            <person name="Daniel R."/>
        </authorList>
    </citation>
    <scope>NUCLEOTIDE SEQUENCE</scope>
</reference>
<dbReference type="EMBL" id="MLJW01000102">
    <property type="protein sequence ID" value="OIQ99751.1"/>
    <property type="molecule type" value="Genomic_DNA"/>
</dbReference>
<dbReference type="PANTHER" id="PTHR22916">
    <property type="entry name" value="GLYCOSYLTRANSFERASE"/>
    <property type="match status" value="1"/>
</dbReference>
<name>A0A1J5S6N6_9ZZZZ</name>